<accession>A0A369J003</accession>
<organism evidence="2 3">
    <name type="scientific">Hypsizygus marmoreus</name>
    <name type="common">White beech mushroom</name>
    <name type="synonym">Agaricus marmoreus</name>
    <dbReference type="NCBI Taxonomy" id="39966"/>
    <lineage>
        <taxon>Eukaryota</taxon>
        <taxon>Fungi</taxon>
        <taxon>Dikarya</taxon>
        <taxon>Basidiomycota</taxon>
        <taxon>Agaricomycotina</taxon>
        <taxon>Agaricomycetes</taxon>
        <taxon>Agaricomycetidae</taxon>
        <taxon>Agaricales</taxon>
        <taxon>Tricholomatineae</taxon>
        <taxon>Lyophyllaceae</taxon>
        <taxon>Hypsizygus</taxon>
    </lineage>
</organism>
<feature type="non-terminal residue" evidence="2">
    <location>
        <position position="144"/>
    </location>
</feature>
<reference evidence="2" key="1">
    <citation type="submission" date="2018-04" db="EMBL/GenBank/DDBJ databases">
        <title>Whole genome sequencing of Hypsizygus marmoreus.</title>
        <authorList>
            <person name="Choi I.-G."/>
            <person name="Min B."/>
            <person name="Kim J.-G."/>
            <person name="Kim S."/>
            <person name="Oh Y.-L."/>
            <person name="Kong W.-S."/>
            <person name="Park H."/>
            <person name="Jeong J."/>
            <person name="Song E.-S."/>
        </authorList>
    </citation>
    <scope>NUCLEOTIDE SEQUENCE [LARGE SCALE GENOMIC DNA]</scope>
    <source>
        <strain evidence="2">51987-8</strain>
    </source>
</reference>
<dbReference type="Proteomes" id="UP000076154">
    <property type="component" value="Unassembled WGS sequence"/>
</dbReference>
<keyword evidence="3" id="KW-1185">Reference proteome</keyword>
<protein>
    <submittedName>
        <fullName evidence="2">Uncharacterized protein</fullName>
    </submittedName>
</protein>
<evidence type="ECO:0000313" key="2">
    <source>
        <dbReference type="EMBL" id="RDB15338.1"/>
    </source>
</evidence>
<feature type="region of interest" description="Disordered" evidence="1">
    <location>
        <begin position="1"/>
        <end position="24"/>
    </location>
</feature>
<comment type="caution">
    <text evidence="2">The sequence shown here is derived from an EMBL/GenBank/DDBJ whole genome shotgun (WGS) entry which is preliminary data.</text>
</comment>
<feature type="compositionally biased region" description="Polar residues" evidence="1">
    <location>
        <begin position="10"/>
        <end position="24"/>
    </location>
</feature>
<dbReference type="AlphaFoldDB" id="A0A369J003"/>
<feature type="region of interest" description="Disordered" evidence="1">
    <location>
        <begin position="47"/>
        <end position="75"/>
    </location>
</feature>
<dbReference type="EMBL" id="LUEZ02000182">
    <property type="protein sequence ID" value="RDB15338.1"/>
    <property type="molecule type" value="Genomic_DNA"/>
</dbReference>
<sequence length="144" mass="16191">MLSRRAPKRSSPSGHTCTSIRIGSNEASTRIPIRGIIQRVKDTDQCRCHKVSGGSGSTADAGRSADEGNTADESEVHRELSWIWTRTRRRLADMIVKSDYKMLYALSGEEQGKADRWSERFTLLLEEMRRIRFSFSKVGQSSGP</sequence>
<dbReference type="InParanoid" id="A0A369J003"/>
<evidence type="ECO:0000313" key="3">
    <source>
        <dbReference type="Proteomes" id="UP000076154"/>
    </source>
</evidence>
<evidence type="ECO:0000256" key="1">
    <source>
        <dbReference type="SAM" id="MobiDB-lite"/>
    </source>
</evidence>
<gene>
    <name evidence="2" type="ORF">Hypma_004686</name>
</gene>
<name>A0A369J003_HYPMA</name>
<proteinExistence type="predicted"/>